<keyword evidence="1" id="KW-0732">Signal</keyword>
<evidence type="ECO:0000313" key="3">
    <source>
        <dbReference type="Proteomes" id="UP001373714"/>
    </source>
</evidence>
<comment type="caution">
    <text evidence="2">The sequence shown here is derived from an EMBL/GenBank/DDBJ whole genome shotgun (WGS) entry which is preliminary data.</text>
</comment>
<feature type="signal peptide" evidence="1">
    <location>
        <begin position="1"/>
        <end position="18"/>
    </location>
</feature>
<sequence length="152" mass="16539">MLFTTFIAFLPLLAPALAKIDPVIDEDLTAAWKGKAGPVPRFECMCDCGSPEASKKVTTELCESSIKLGRKREVRLMEDGSCAFWGLDVSMFPEEIGSSWGKEVCTEMGCNATSTCDYITCSGVERTKWVAPLADPVEEGKEGEEEIGQNDS</sequence>
<dbReference type="AlphaFoldDB" id="A0AAV9U3P6"/>
<proteinExistence type="predicted"/>
<gene>
    <name evidence="2" type="ORF">TWF730_003996</name>
</gene>
<dbReference type="EMBL" id="JAVHNS010000016">
    <property type="protein sequence ID" value="KAK6333813.1"/>
    <property type="molecule type" value="Genomic_DNA"/>
</dbReference>
<evidence type="ECO:0000313" key="2">
    <source>
        <dbReference type="EMBL" id="KAK6333813.1"/>
    </source>
</evidence>
<evidence type="ECO:0000256" key="1">
    <source>
        <dbReference type="SAM" id="SignalP"/>
    </source>
</evidence>
<dbReference type="Proteomes" id="UP001373714">
    <property type="component" value="Unassembled WGS sequence"/>
</dbReference>
<name>A0AAV9U3P6_9PEZI</name>
<feature type="chain" id="PRO_5043440777" evidence="1">
    <location>
        <begin position="19"/>
        <end position="152"/>
    </location>
</feature>
<organism evidence="2 3">
    <name type="scientific">Orbilia blumenaviensis</name>
    <dbReference type="NCBI Taxonomy" id="1796055"/>
    <lineage>
        <taxon>Eukaryota</taxon>
        <taxon>Fungi</taxon>
        <taxon>Dikarya</taxon>
        <taxon>Ascomycota</taxon>
        <taxon>Pezizomycotina</taxon>
        <taxon>Orbiliomycetes</taxon>
        <taxon>Orbiliales</taxon>
        <taxon>Orbiliaceae</taxon>
        <taxon>Orbilia</taxon>
    </lineage>
</organism>
<accession>A0AAV9U3P6</accession>
<keyword evidence="3" id="KW-1185">Reference proteome</keyword>
<reference evidence="2 3" key="1">
    <citation type="submission" date="2019-10" db="EMBL/GenBank/DDBJ databases">
        <authorList>
            <person name="Palmer J.M."/>
        </authorList>
    </citation>
    <scope>NUCLEOTIDE SEQUENCE [LARGE SCALE GENOMIC DNA]</scope>
    <source>
        <strain evidence="2 3">TWF730</strain>
    </source>
</reference>
<protein>
    <submittedName>
        <fullName evidence="2">Uncharacterized protein</fullName>
    </submittedName>
</protein>